<evidence type="ECO:0000256" key="1">
    <source>
        <dbReference type="SAM" id="MobiDB-lite"/>
    </source>
</evidence>
<evidence type="ECO:0000313" key="3">
    <source>
        <dbReference type="Proteomes" id="UP001521150"/>
    </source>
</evidence>
<accession>A0ABS8Z9U3</accession>
<dbReference type="EMBL" id="JAJVCN010000001">
    <property type="protein sequence ID" value="MCE7004634.1"/>
    <property type="molecule type" value="Genomic_DNA"/>
</dbReference>
<proteinExistence type="predicted"/>
<protein>
    <submittedName>
        <fullName evidence="2">Uncharacterized protein</fullName>
    </submittedName>
</protein>
<evidence type="ECO:0000313" key="2">
    <source>
        <dbReference type="EMBL" id="MCE7004634.1"/>
    </source>
</evidence>
<gene>
    <name evidence="2" type="ORF">LWC34_17645</name>
</gene>
<dbReference type="Proteomes" id="UP001521150">
    <property type="component" value="Unassembled WGS sequence"/>
</dbReference>
<reference evidence="2 3" key="1">
    <citation type="submission" date="2021-12" db="EMBL/GenBank/DDBJ databases">
        <title>Genome sequence of Kibdelosporangium philippinense ATCC 49844.</title>
        <authorList>
            <person name="Fedorov E.A."/>
            <person name="Omeragic M."/>
            <person name="Shalygina K.F."/>
            <person name="Maclea K.S."/>
        </authorList>
    </citation>
    <scope>NUCLEOTIDE SEQUENCE [LARGE SCALE GENOMIC DNA]</scope>
    <source>
        <strain evidence="2 3">ATCC 49844</strain>
    </source>
</reference>
<sequence>MAEHRVELSRREQAGHRRHDRRECPLRLTCRDPGLLLVADEVVLDVQLDGHFARLPAVVVLAAQQFRALGGQVCGTVHW</sequence>
<comment type="caution">
    <text evidence="2">The sequence shown here is derived from an EMBL/GenBank/DDBJ whole genome shotgun (WGS) entry which is preliminary data.</text>
</comment>
<name>A0ABS8Z9U3_9PSEU</name>
<feature type="region of interest" description="Disordered" evidence="1">
    <location>
        <begin position="1"/>
        <end position="21"/>
    </location>
</feature>
<keyword evidence="3" id="KW-1185">Reference proteome</keyword>
<organism evidence="2 3">
    <name type="scientific">Kibdelosporangium philippinense</name>
    <dbReference type="NCBI Taxonomy" id="211113"/>
    <lineage>
        <taxon>Bacteria</taxon>
        <taxon>Bacillati</taxon>
        <taxon>Actinomycetota</taxon>
        <taxon>Actinomycetes</taxon>
        <taxon>Pseudonocardiales</taxon>
        <taxon>Pseudonocardiaceae</taxon>
        <taxon>Kibdelosporangium</taxon>
    </lineage>
</organism>